<dbReference type="EMBL" id="SZYD01000008">
    <property type="protein sequence ID" value="KAD5507985.1"/>
    <property type="molecule type" value="Genomic_DNA"/>
</dbReference>
<dbReference type="PANTHER" id="PTHR22753:SF14">
    <property type="entry name" value="MONOACYLGLYCEROL_DIACYLGLYCEROL O-ACYLTRANSFERASE"/>
    <property type="match status" value="1"/>
</dbReference>
<protein>
    <recommendedName>
        <fullName evidence="4">Serine aminopeptidase S33 domain-containing protein</fullName>
    </recommendedName>
</protein>
<gene>
    <name evidence="5" type="ORF">E3N88_15688</name>
</gene>
<keyword evidence="3" id="KW-0012">Acyltransferase</keyword>
<evidence type="ECO:0000256" key="1">
    <source>
        <dbReference type="ARBA" id="ARBA00005420"/>
    </source>
</evidence>
<dbReference type="Proteomes" id="UP000326396">
    <property type="component" value="Linkage Group LG16"/>
</dbReference>
<evidence type="ECO:0000256" key="2">
    <source>
        <dbReference type="ARBA" id="ARBA00022679"/>
    </source>
</evidence>
<accession>A0A5N6NXI7</accession>
<dbReference type="Gene3D" id="3.40.50.1820">
    <property type="entry name" value="alpha/beta hydrolase"/>
    <property type="match status" value="1"/>
</dbReference>
<dbReference type="Pfam" id="PF12146">
    <property type="entry name" value="Hydrolase_4"/>
    <property type="match status" value="1"/>
</dbReference>
<dbReference type="GO" id="GO:0019432">
    <property type="term" value="P:triglyceride biosynthetic process"/>
    <property type="evidence" value="ECO:0007669"/>
    <property type="project" value="UniProtKB-ARBA"/>
</dbReference>
<reference evidence="5 6" key="1">
    <citation type="submission" date="2019-05" db="EMBL/GenBank/DDBJ databases">
        <title>Mikania micrantha, genome provides insights into the molecular mechanism of rapid growth.</title>
        <authorList>
            <person name="Liu B."/>
        </authorList>
    </citation>
    <scope>NUCLEOTIDE SEQUENCE [LARGE SCALE GENOMIC DNA]</scope>
    <source>
        <strain evidence="5">NLD-2019</strain>
        <tissue evidence="5">Leaf</tissue>
    </source>
</reference>
<dbReference type="GO" id="GO:0016020">
    <property type="term" value="C:membrane"/>
    <property type="evidence" value="ECO:0007669"/>
    <property type="project" value="TreeGrafter"/>
</dbReference>
<evidence type="ECO:0000259" key="4">
    <source>
        <dbReference type="Pfam" id="PF12146"/>
    </source>
</evidence>
<name>A0A5N6NXI7_9ASTR</name>
<organism evidence="5 6">
    <name type="scientific">Mikania micrantha</name>
    <name type="common">bitter vine</name>
    <dbReference type="NCBI Taxonomy" id="192012"/>
    <lineage>
        <taxon>Eukaryota</taxon>
        <taxon>Viridiplantae</taxon>
        <taxon>Streptophyta</taxon>
        <taxon>Embryophyta</taxon>
        <taxon>Tracheophyta</taxon>
        <taxon>Spermatophyta</taxon>
        <taxon>Magnoliopsida</taxon>
        <taxon>eudicotyledons</taxon>
        <taxon>Gunneridae</taxon>
        <taxon>Pentapetalae</taxon>
        <taxon>asterids</taxon>
        <taxon>campanulids</taxon>
        <taxon>Asterales</taxon>
        <taxon>Asteraceae</taxon>
        <taxon>Asteroideae</taxon>
        <taxon>Heliantheae alliance</taxon>
        <taxon>Eupatorieae</taxon>
        <taxon>Mikania</taxon>
    </lineage>
</organism>
<proteinExistence type="inferred from homology"/>
<evidence type="ECO:0000313" key="5">
    <source>
        <dbReference type="EMBL" id="KAD5507985.1"/>
    </source>
</evidence>
<evidence type="ECO:0000256" key="3">
    <source>
        <dbReference type="ARBA" id="ARBA00023315"/>
    </source>
</evidence>
<dbReference type="SUPFAM" id="SSF53474">
    <property type="entry name" value="alpha/beta-Hydrolases"/>
    <property type="match status" value="1"/>
</dbReference>
<feature type="domain" description="Serine aminopeptidase S33" evidence="4">
    <location>
        <begin position="167"/>
        <end position="318"/>
    </location>
</feature>
<sequence length="651" mass="73150">MLLTTNSFSFPPHSALNARCKSRSQVFVRSLSHCDPEVLSSKSFRCFKDVQNERPSDEYIFKNLEALWDDGYGTQTAEYFSELANDFSKHDGGPPRWFCPISCGRPLKDSPVLLYLPGLDGLGLGLLLHEKALGKVFEVRCLHIPVQNRAPLEGLVHFVEETVRLEHASSPMKPIYLVGDSFGGCLALSVAARNPTIDLVIILVNPATSFERSRLPTLLFLHEVLPSVLDGALSLIFLSAIRVLGDFLPKDTLIWRLKLLKSAAAYANSHLQDVTAEVLVLASSKDQLLPSKDEAQRLNNSLQNCRICILKSNDHKLLLKSDNNLLTIIKGSSKYRHSSYHDNIKDYIPPSMSEYRRESDGHWLFHLATSPVMLSTLEDGKIVTDLSGIPSDGPVLFVGNHMLLGLDLFILFLGFLKEKRIMLRGLGHPQNLQLDIASGIPHISILLRVFGMLPVSAINLFKLLSAKSYVLLYPGGAREALHRKGEVHKLFWPEQQEFVRMAAKCGATIVPFGSVGEDDVSEMIMDYDDQMNIPVINNHLQDLNEKSFLLRQDEEGEVAKQQLHLPLVMPKIPGRFYYLFGKPIKTKGMEKILSDKEISQALYAQVKCVVENNITYLIKKRDEDPYRGFVKRAMFQAQTSTPWDKIPTFDP</sequence>
<keyword evidence="6" id="KW-1185">Reference proteome</keyword>
<dbReference type="InterPro" id="IPR022742">
    <property type="entry name" value="Hydrolase_4"/>
</dbReference>
<dbReference type="InterPro" id="IPR029058">
    <property type="entry name" value="AB_hydrolase_fold"/>
</dbReference>
<comment type="caution">
    <text evidence="5">The sequence shown here is derived from an EMBL/GenBank/DDBJ whole genome shotgun (WGS) entry which is preliminary data.</text>
</comment>
<dbReference type="AlphaFoldDB" id="A0A5N6NXI7"/>
<dbReference type="GO" id="GO:0004144">
    <property type="term" value="F:diacylglycerol O-acyltransferase activity"/>
    <property type="evidence" value="ECO:0007669"/>
    <property type="project" value="UniProtKB-ARBA"/>
</dbReference>
<dbReference type="CDD" id="cd07987">
    <property type="entry name" value="LPLAT_MGAT-like"/>
    <property type="match status" value="1"/>
</dbReference>
<evidence type="ECO:0000313" key="6">
    <source>
        <dbReference type="Proteomes" id="UP000326396"/>
    </source>
</evidence>
<comment type="similarity">
    <text evidence="1">Belongs to the diacylglycerol acyltransferase family.</text>
</comment>
<dbReference type="InterPro" id="IPR007130">
    <property type="entry name" value="DAGAT"/>
</dbReference>
<dbReference type="PANTHER" id="PTHR22753">
    <property type="entry name" value="TRANSMEMBRANE PROTEIN 68"/>
    <property type="match status" value="1"/>
</dbReference>
<dbReference type="OrthoDB" id="44277at2759"/>
<keyword evidence="2" id="KW-0808">Transferase</keyword>
<dbReference type="Pfam" id="PF03982">
    <property type="entry name" value="DAGAT"/>
    <property type="match status" value="1"/>
</dbReference>